<dbReference type="GO" id="GO:0003700">
    <property type="term" value="F:DNA-binding transcription factor activity"/>
    <property type="evidence" value="ECO:0007669"/>
    <property type="project" value="InterPro"/>
</dbReference>
<dbReference type="Proteomes" id="UP000050867">
    <property type="component" value="Unassembled WGS sequence"/>
</dbReference>
<protein>
    <submittedName>
        <fullName evidence="6">Transcriptional regulator</fullName>
    </submittedName>
</protein>
<dbReference type="OrthoDB" id="9809391at2"/>
<dbReference type="Gene3D" id="1.10.490.50">
    <property type="entry name" value="Antibiotic binding domain of TipA-like multidrug resistance regulators"/>
    <property type="match status" value="1"/>
</dbReference>
<dbReference type="Gene3D" id="1.10.1660.10">
    <property type="match status" value="1"/>
</dbReference>
<name>A0A0T6LSV5_WENVI</name>
<dbReference type="InterPro" id="IPR000551">
    <property type="entry name" value="MerR-type_HTH_dom"/>
</dbReference>
<dbReference type="eggNOG" id="COG0789">
    <property type="taxonomic scope" value="Bacteria"/>
</dbReference>
<accession>A0A0T6LSV5</accession>
<dbReference type="Pfam" id="PF13411">
    <property type="entry name" value="MerR_1"/>
    <property type="match status" value="1"/>
</dbReference>
<organism evidence="6 7">
    <name type="scientific">Wenjunlia vitaminophila</name>
    <name type="common">Streptomyces vitaminophilus</name>
    <dbReference type="NCBI Taxonomy" id="76728"/>
    <lineage>
        <taxon>Bacteria</taxon>
        <taxon>Bacillati</taxon>
        <taxon>Actinomycetota</taxon>
        <taxon>Actinomycetes</taxon>
        <taxon>Kitasatosporales</taxon>
        <taxon>Streptomycetaceae</taxon>
        <taxon>Wenjunlia</taxon>
    </lineage>
</organism>
<evidence type="ECO:0000259" key="5">
    <source>
        <dbReference type="PROSITE" id="PS50937"/>
    </source>
</evidence>
<dbReference type="STRING" id="76728.AQ490_22730"/>
<dbReference type="InterPro" id="IPR012925">
    <property type="entry name" value="TipAS_dom"/>
</dbReference>
<dbReference type="CDD" id="cd01106">
    <property type="entry name" value="HTH_TipAL-Mta"/>
    <property type="match status" value="1"/>
</dbReference>
<evidence type="ECO:0000256" key="3">
    <source>
        <dbReference type="ARBA" id="ARBA00023159"/>
    </source>
</evidence>
<proteinExistence type="predicted"/>
<evidence type="ECO:0000256" key="2">
    <source>
        <dbReference type="ARBA" id="ARBA00023125"/>
    </source>
</evidence>
<reference evidence="6 7" key="1">
    <citation type="submission" date="2015-10" db="EMBL/GenBank/DDBJ databases">
        <title>Draft genome sequence of pyrrolomycin-producing Streptomyces vitaminophilus.</title>
        <authorList>
            <person name="Graham D.E."/>
            <person name="Mahan K.M."/>
            <person name="Klingeman D.M."/>
            <person name="Hettich R.L."/>
            <person name="Parry R.J."/>
        </authorList>
    </citation>
    <scope>NUCLEOTIDE SEQUENCE [LARGE SCALE GENOMIC DNA]</scope>
    <source>
        <strain evidence="6 7">ATCC 31673</strain>
    </source>
</reference>
<feature type="domain" description="HTH merR-type" evidence="5">
    <location>
        <begin position="1"/>
        <end position="71"/>
    </location>
</feature>
<dbReference type="SUPFAM" id="SSF89082">
    <property type="entry name" value="Antibiotic binding domain of TipA-like multidrug resistance regulators"/>
    <property type="match status" value="1"/>
</dbReference>
<dbReference type="PRINTS" id="PR00040">
    <property type="entry name" value="HTHMERR"/>
</dbReference>
<dbReference type="EMBL" id="LLZU01000017">
    <property type="protein sequence ID" value="KRV48943.1"/>
    <property type="molecule type" value="Genomic_DNA"/>
</dbReference>
<dbReference type="RefSeq" id="WP_018385826.1">
    <property type="nucleotide sequence ID" value="NZ_LLZU01000017.1"/>
</dbReference>
<sequence>MDHPIGEVAAFAGVTVRALHHYEEIGLLRPSRRTPAGHRRYTDGDLARLQQIRFYQELGFRLDEVAALLDDPETDPTEHLRRQHALLLGRAARLEAMAAAVERTLEAHRMGVNLTPEERFEVFGERDPEQYATEADRRWGDGPAYREARRRTARYTKDDWRRITGEQRQVGARFAELLRSGAAATCREAMDLAEEHRRQVCRYFYDCDHTVHRGLADLYESDPRFTEGYGPAPELGRYVGAAIRANADRHEG</sequence>
<dbReference type="PANTHER" id="PTHR30204">
    <property type="entry name" value="REDOX-CYCLING DRUG-SENSING TRANSCRIPTIONAL ACTIVATOR SOXR"/>
    <property type="match status" value="1"/>
</dbReference>
<keyword evidence="7" id="KW-1185">Reference proteome</keyword>
<evidence type="ECO:0000313" key="6">
    <source>
        <dbReference type="EMBL" id="KRV48943.1"/>
    </source>
</evidence>
<dbReference type="GO" id="GO:0003677">
    <property type="term" value="F:DNA binding"/>
    <property type="evidence" value="ECO:0007669"/>
    <property type="project" value="UniProtKB-KW"/>
</dbReference>
<keyword evidence="2" id="KW-0238">DNA-binding</keyword>
<gene>
    <name evidence="6" type="ORF">AQ490_22730</name>
</gene>
<dbReference type="SUPFAM" id="SSF46955">
    <property type="entry name" value="Putative DNA-binding domain"/>
    <property type="match status" value="1"/>
</dbReference>
<dbReference type="PANTHER" id="PTHR30204:SF90">
    <property type="entry name" value="HTH-TYPE TRANSCRIPTIONAL ACTIVATOR MTA"/>
    <property type="match status" value="1"/>
</dbReference>
<keyword evidence="1" id="KW-0805">Transcription regulation</keyword>
<keyword evidence="4" id="KW-0804">Transcription</keyword>
<keyword evidence="3" id="KW-0010">Activator</keyword>
<dbReference type="AlphaFoldDB" id="A0A0T6LSV5"/>
<dbReference type="InterPro" id="IPR009061">
    <property type="entry name" value="DNA-bd_dom_put_sf"/>
</dbReference>
<dbReference type="SMART" id="SM00422">
    <property type="entry name" value="HTH_MERR"/>
    <property type="match status" value="1"/>
</dbReference>
<dbReference type="InterPro" id="IPR047057">
    <property type="entry name" value="MerR_fam"/>
</dbReference>
<dbReference type="Pfam" id="PF07739">
    <property type="entry name" value="TipAS"/>
    <property type="match status" value="1"/>
</dbReference>
<dbReference type="PROSITE" id="PS50937">
    <property type="entry name" value="HTH_MERR_2"/>
    <property type="match status" value="1"/>
</dbReference>
<evidence type="ECO:0000256" key="1">
    <source>
        <dbReference type="ARBA" id="ARBA00023015"/>
    </source>
</evidence>
<comment type="caution">
    <text evidence="6">The sequence shown here is derived from an EMBL/GenBank/DDBJ whole genome shotgun (WGS) entry which is preliminary data.</text>
</comment>
<evidence type="ECO:0000256" key="4">
    <source>
        <dbReference type="ARBA" id="ARBA00023163"/>
    </source>
</evidence>
<dbReference type="InterPro" id="IPR036244">
    <property type="entry name" value="TipA-like_antibiotic-bd"/>
</dbReference>
<dbReference type="PROSITE" id="PS00552">
    <property type="entry name" value="HTH_MERR_1"/>
    <property type="match status" value="1"/>
</dbReference>
<evidence type="ECO:0000313" key="7">
    <source>
        <dbReference type="Proteomes" id="UP000050867"/>
    </source>
</evidence>